<accession>A0A2T2P448</accession>
<proteinExistence type="predicted"/>
<organism evidence="2 3">
    <name type="scientific">Corynespora cassiicola Philippines</name>
    <dbReference type="NCBI Taxonomy" id="1448308"/>
    <lineage>
        <taxon>Eukaryota</taxon>
        <taxon>Fungi</taxon>
        <taxon>Dikarya</taxon>
        <taxon>Ascomycota</taxon>
        <taxon>Pezizomycotina</taxon>
        <taxon>Dothideomycetes</taxon>
        <taxon>Pleosporomycetidae</taxon>
        <taxon>Pleosporales</taxon>
        <taxon>Corynesporascaceae</taxon>
        <taxon>Corynespora</taxon>
    </lineage>
</organism>
<dbReference type="PANTHER" id="PTHR39606">
    <property type="entry name" value="SURFACE PROTEIN, PUTATIVE-RELATED"/>
    <property type="match status" value="1"/>
</dbReference>
<feature type="region of interest" description="Disordered" evidence="1">
    <location>
        <begin position="1"/>
        <end position="30"/>
    </location>
</feature>
<evidence type="ECO:0000256" key="1">
    <source>
        <dbReference type="SAM" id="MobiDB-lite"/>
    </source>
</evidence>
<sequence length="159" mass="16727">MTGTHTGSGIGDAIRKGVGKVHGTGESLRGNINAAVDSAAGDREGVAKNEAIAERGYQEFEHGHYHGTGAGVTPVDTSRERQNRMAQGEYSTGTGSTNYGPHSGDVANKADPRFDSDLDHRGTTTGSTNYGAHDTNVGNKLDPRYDSDLDHRGAAGMRR</sequence>
<feature type="compositionally biased region" description="Basic and acidic residues" evidence="1">
    <location>
        <begin position="108"/>
        <end position="122"/>
    </location>
</feature>
<dbReference type="OrthoDB" id="2590867at2759"/>
<feature type="compositionally biased region" description="Basic and acidic residues" evidence="1">
    <location>
        <begin position="141"/>
        <end position="153"/>
    </location>
</feature>
<gene>
    <name evidence="2" type="ORF">BS50DRAFT_569654</name>
</gene>
<dbReference type="EMBL" id="KZ678130">
    <property type="protein sequence ID" value="PSN72098.1"/>
    <property type="molecule type" value="Genomic_DNA"/>
</dbReference>
<protein>
    <submittedName>
        <fullName evidence="2">Uncharacterized protein</fullName>
    </submittedName>
</protein>
<dbReference type="STRING" id="1448308.A0A2T2P448"/>
<evidence type="ECO:0000313" key="2">
    <source>
        <dbReference type="EMBL" id="PSN72098.1"/>
    </source>
</evidence>
<keyword evidence="3" id="KW-1185">Reference proteome</keyword>
<evidence type="ECO:0000313" key="3">
    <source>
        <dbReference type="Proteomes" id="UP000240883"/>
    </source>
</evidence>
<reference evidence="2 3" key="1">
    <citation type="journal article" date="2018" name="Front. Microbiol.">
        <title>Genome-Wide Analysis of Corynespora cassiicola Leaf Fall Disease Putative Effectors.</title>
        <authorList>
            <person name="Lopez D."/>
            <person name="Ribeiro S."/>
            <person name="Label P."/>
            <person name="Fumanal B."/>
            <person name="Venisse J.S."/>
            <person name="Kohler A."/>
            <person name="de Oliveira R.R."/>
            <person name="Labutti K."/>
            <person name="Lipzen A."/>
            <person name="Lail K."/>
            <person name="Bauer D."/>
            <person name="Ohm R.A."/>
            <person name="Barry K.W."/>
            <person name="Spatafora J."/>
            <person name="Grigoriev I.V."/>
            <person name="Martin F.M."/>
            <person name="Pujade-Renaud V."/>
        </authorList>
    </citation>
    <scope>NUCLEOTIDE SEQUENCE [LARGE SCALE GENOMIC DNA]</scope>
    <source>
        <strain evidence="2 3">Philippines</strain>
    </source>
</reference>
<feature type="compositionally biased region" description="Polar residues" evidence="1">
    <location>
        <begin position="89"/>
        <end position="100"/>
    </location>
</feature>
<dbReference type="PANTHER" id="PTHR39606:SF1">
    <property type="entry name" value="CELL SURFACE PROTEIN"/>
    <property type="match status" value="1"/>
</dbReference>
<feature type="compositionally biased region" description="Gly residues" evidence="1">
    <location>
        <begin position="1"/>
        <end position="10"/>
    </location>
</feature>
<dbReference type="AlphaFoldDB" id="A0A2T2P448"/>
<name>A0A2T2P448_CORCC</name>
<feature type="region of interest" description="Disordered" evidence="1">
    <location>
        <begin position="60"/>
        <end position="159"/>
    </location>
</feature>
<dbReference type="Proteomes" id="UP000240883">
    <property type="component" value="Unassembled WGS sequence"/>
</dbReference>